<keyword evidence="2" id="KW-1185">Reference proteome</keyword>
<accession>A0AC60QP85</accession>
<evidence type="ECO:0000313" key="2">
    <source>
        <dbReference type="Proteomes" id="UP000805193"/>
    </source>
</evidence>
<protein>
    <submittedName>
        <fullName evidence="1">Uncharacterized protein</fullName>
    </submittedName>
</protein>
<reference evidence="1 2" key="1">
    <citation type="journal article" date="2020" name="Cell">
        <title>Large-Scale Comparative Analyses of Tick Genomes Elucidate Their Genetic Diversity and Vector Capacities.</title>
        <authorList>
            <consortium name="Tick Genome and Microbiome Consortium (TIGMIC)"/>
            <person name="Jia N."/>
            <person name="Wang J."/>
            <person name="Shi W."/>
            <person name="Du L."/>
            <person name="Sun Y."/>
            <person name="Zhan W."/>
            <person name="Jiang J.F."/>
            <person name="Wang Q."/>
            <person name="Zhang B."/>
            <person name="Ji P."/>
            <person name="Bell-Sakyi L."/>
            <person name="Cui X.M."/>
            <person name="Yuan T.T."/>
            <person name="Jiang B.G."/>
            <person name="Yang W.F."/>
            <person name="Lam T.T."/>
            <person name="Chang Q.C."/>
            <person name="Ding S.J."/>
            <person name="Wang X.J."/>
            <person name="Zhu J.G."/>
            <person name="Ruan X.D."/>
            <person name="Zhao L."/>
            <person name="Wei J.T."/>
            <person name="Ye R.Z."/>
            <person name="Que T.C."/>
            <person name="Du C.H."/>
            <person name="Zhou Y.H."/>
            <person name="Cheng J.X."/>
            <person name="Dai P.F."/>
            <person name="Guo W.B."/>
            <person name="Han X.H."/>
            <person name="Huang E.J."/>
            <person name="Li L.F."/>
            <person name="Wei W."/>
            <person name="Gao Y.C."/>
            <person name="Liu J.Z."/>
            <person name="Shao H.Z."/>
            <person name="Wang X."/>
            <person name="Wang C.C."/>
            <person name="Yang T.C."/>
            <person name="Huo Q.B."/>
            <person name="Li W."/>
            <person name="Chen H.Y."/>
            <person name="Chen S.E."/>
            <person name="Zhou L.G."/>
            <person name="Ni X.B."/>
            <person name="Tian J.H."/>
            <person name="Sheng Y."/>
            <person name="Liu T."/>
            <person name="Pan Y.S."/>
            <person name="Xia L.Y."/>
            <person name="Li J."/>
            <person name="Zhao F."/>
            <person name="Cao W.C."/>
        </authorList>
    </citation>
    <scope>NUCLEOTIDE SEQUENCE [LARGE SCALE GENOMIC DNA]</scope>
    <source>
        <strain evidence="1">Iper-2018</strain>
    </source>
</reference>
<feature type="non-terminal residue" evidence="1">
    <location>
        <position position="1"/>
    </location>
</feature>
<evidence type="ECO:0000313" key="1">
    <source>
        <dbReference type="EMBL" id="KAG0436202.1"/>
    </source>
</evidence>
<sequence>NHHFTPPRLFRFSILEGPAPRARVRLFQIRGNTRHRLFLMIQLCPAPKHLPAAQHLRCNPSKAARDDFLENVNNDDTSEDEETDTAHSVFLSERGFGLRPYQYDPSASCSSEAEEERPDQQPPTRRVGTANWCSCNNNCRPMPTDEESVCCHEVEEMGQLCRDQGVPCITKHPLFQLYCLNTDVLDLAYVTLSYFCPRDAGDRTAEAQASEEHC</sequence>
<dbReference type="EMBL" id="JABSTQ010007127">
    <property type="protein sequence ID" value="KAG0436202.1"/>
    <property type="molecule type" value="Genomic_DNA"/>
</dbReference>
<gene>
    <name evidence="1" type="ORF">HPB47_018080</name>
</gene>
<dbReference type="Proteomes" id="UP000805193">
    <property type="component" value="Unassembled WGS sequence"/>
</dbReference>
<organism evidence="1 2">
    <name type="scientific">Ixodes persulcatus</name>
    <name type="common">Taiga tick</name>
    <dbReference type="NCBI Taxonomy" id="34615"/>
    <lineage>
        <taxon>Eukaryota</taxon>
        <taxon>Metazoa</taxon>
        <taxon>Ecdysozoa</taxon>
        <taxon>Arthropoda</taxon>
        <taxon>Chelicerata</taxon>
        <taxon>Arachnida</taxon>
        <taxon>Acari</taxon>
        <taxon>Parasitiformes</taxon>
        <taxon>Ixodida</taxon>
        <taxon>Ixodoidea</taxon>
        <taxon>Ixodidae</taxon>
        <taxon>Ixodinae</taxon>
        <taxon>Ixodes</taxon>
    </lineage>
</organism>
<comment type="caution">
    <text evidence="1">The sequence shown here is derived from an EMBL/GenBank/DDBJ whole genome shotgun (WGS) entry which is preliminary data.</text>
</comment>
<name>A0AC60QP85_IXOPE</name>
<proteinExistence type="predicted"/>